<organism evidence="2 3">
    <name type="scientific">Trichogramma kaykai</name>
    <dbReference type="NCBI Taxonomy" id="54128"/>
    <lineage>
        <taxon>Eukaryota</taxon>
        <taxon>Metazoa</taxon>
        <taxon>Ecdysozoa</taxon>
        <taxon>Arthropoda</taxon>
        <taxon>Hexapoda</taxon>
        <taxon>Insecta</taxon>
        <taxon>Pterygota</taxon>
        <taxon>Neoptera</taxon>
        <taxon>Endopterygota</taxon>
        <taxon>Hymenoptera</taxon>
        <taxon>Apocrita</taxon>
        <taxon>Proctotrupomorpha</taxon>
        <taxon>Chalcidoidea</taxon>
        <taxon>Trichogrammatidae</taxon>
        <taxon>Trichogramma</taxon>
    </lineage>
</organism>
<feature type="region of interest" description="Disordered" evidence="1">
    <location>
        <begin position="402"/>
        <end position="424"/>
    </location>
</feature>
<dbReference type="Pfam" id="PF03564">
    <property type="entry name" value="DUF1759"/>
    <property type="match status" value="1"/>
</dbReference>
<dbReference type="Proteomes" id="UP001627154">
    <property type="component" value="Unassembled WGS sequence"/>
</dbReference>
<sequence length="1200" mass="135456">MERQLKRIGYIQNAFLNFKKTGTAKMTMGACLSRTEQLKARWRDFDNVHKMLEDDPAVDTEIDYFKQDLYSSTYEDYLVNLGLFQDFQLTLQSQSVEQTAPGGVVADTDMTQAKLPPIVIAPFSGDIQDWVRFRDTFKGMVFDRPNLPNIFKMNYLRTYVRGEAAELLQEVPSGGEHLVTAWKVLLSHYDNKKLLINKLMTKLMSLPAMTNDSASELMRVLNGVRNLLQALKALGSPTEHWEHFTVFLTRSKITQKCQAKWEDSVKRADDPTRPDEFENLCKFLEAERNALSLLESTKDFAKRTPQAANESKTVTSKGRKSANFVQVGAGQNSCPVCSELHSIENCPAFRKLSVEERKRVLGQKRLCYQCLGAHLIKDCETTTTCFSCNGKHHTLIHLPSKKSKVKNEASKRVQEEASSPNENSTTVRNVLAAVSFEKIDDDLEALLATAHVRISADEGPSAVVRALVDQCAQSSFITEELCQRLQLKKRRVNVPISDIGEGRDKTRAEVEIVLRPHFQSPFELSFKAYVLPLITTYQPSCQSAVMWELLKGLQLADPYFSKPGRVDVLLGTEIHARVVQNGLIKGDEKAPIAIKSQLGWILSGSAKKSKNEGTTVCVQTEDRLGEQLKAFWEVEEPPHVLPWSSEDKMCEEHYVKHTVRLNDGRYQVRLPIKPKLPANWENSRQIARSCLLSLERKLCKNPALYEDYKNTMRQMIRADQMRKIKIKPQDTQAHYFLPHHAVVKESSTTTRVRPVFNASARNASGHSLNEHLMTGPNLLPHIVLVLAHWRRYPVAFVADVSKMYLQARLHPEDWKFQSILWREDPKEEMEDYVLTTVTFGSGPSAYLANRTLRQLAEDEGNKYPLAAPIVRSEMYMDDVLSGAFDVKLALHKQRQLSALLSSGGFTLAKWMTNDEEMLHSFDADSLAKEATLKVGLGFSVLGLVWEPKTDVFRFNVSLTAATSPVTKRKVLSCIAGLFDPSGWIAPVLISLKIFMQSLWLVTKEWDTPLPDSEIERWREFEQDLKDLPSIAIPRWIGFNNDSYVELHGFADASKFAYVAVIYVRLVSQGEVRVSLLAAKTKVAPIKTLSIPRLELCAAHLLAKLAASVASAEEYVDVPLHLWSDSKTTLHWIHGLPACWPVFVANRCAEIINLAPKASWHYVNTKHNPADVASRGCSVPALREDKLWWLGPEALVESAQP</sequence>
<evidence type="ECO:0000313" key="3">
    <source>
        <dbReference type="Proteomes" id="UP001627154"/>
    </source>
</evidence>
<dbReference type="GO" id="GO:0071897">
    <property type="term" value="P:DNA biosynthetic process"/>
    <property type="evidence" value="ECO:0007669"/>
    <property type="project" value="UniProtKB-ARBA"/>
</dbReference>
<accession>A0ABD2X2J0</accession>
<dbReference type="InterPro" id="IPR005312">
    <property type="entry name" value="DUF1759"/>
</dbReference>
<dbReference type="SUPFAM" id="SSF56672">
    <property type="entry name" value="DNA/RNA polymerases"/>
    <property type="match status" value="1"/>
</dbReference>
<dbReference type="InterPro" id="IPR043502">
    <property type="entry name" value="DNA/RNA_pol_sf"/>
</dbReference>
<evidence type="ECO:0000313" key="2">
    <source>
        <dbReference type="EMBL" id="KAL3398969.1"/>
    </source>
</evidence>
<dbReference type="PANTHER" id="PTHR47331">
    <property type="entry name" value="PHD-TYPE DOMAIN-CONTAINING PROTEIN"/>
    <property type="match status" value="1"/>
</dbReference>
<evidence type="ECO:0008006" key="4">
    <source>
        <dbReference type="Google" id="ProtNLM"/>
    </source>
</evidence>
<dbReference type="EMBL" id="JBJJXI010000059">
    <property type="protein sequence ID" value="KAL3398969.1"/>
    <property type="molecule type" value="Genomic_DNA"/>
</dbReference>
<dbReference type="InterPro" id="IPR008042">
    <property type="entry name" value="Retrotrans_Pao"/>
</dbReference>
<protein>
    <recommendedName>
        <fullName evidence="4">Peptidase aspartic putative domain-containing protein</fullName>
    </recommendedName>
</protein>
<feature type="compositionally biased region" description="Basic and acidic residues" evidence="1">
    <location>
        <begin position="405"/>
        <end position="415"/>
    </location>
</feature>
<dbReference type="Pfam" id="PF05380">
    <property type="entry name" value="Peptidase_A17"/>
    <property type="match status" value="1"/>
</dbReference>
<gene>
    <name evidence="2" type="ORF">TKK_008056</name>
</gene>
<keyword evidence="3" id="KW-1185">Reference proteome</keyword>
<reference evidence="2 3" key="1">
    <citation type="journal article" date="2024" name="bioRxiv">
        <title>A reference genome for Trichogramma kaykai: A tiny desert-dwelling parasitoid wasp with competing sex-ratio distorters.</title>
        <authorList>
            <person name="Culotta J."/>
            <person name="Lindsey A.R."/>
        </authorList>
    </citation>
    <scope>NUCLEOTIDE SEQUENCE [LARGE SCALE GENOMIC DNA]</scope>
    <source>
        <strain evidence="2 3">KSX58</strain>
    </source>
</reference>
<name>A0ABD2X2J0_9HYME</name>
<dbReference type="AlphaFoldDB" id="A0ABD2X2J0"/>
<evidence type="ECO:0000256" key="1">
    <source>
        <dbReference type="SAM" id="MobiDB-lite"/>
    </source>
</evidence>
<comment type="caution">
    <text evidence="2">The sequence shown here is derived from an EMBL/GenBank/DDBJ whole genome shotgun (WGS) entry which is preliminary data.</text>
</comment>
<proteinExistence type="predicted"/>
<dbReference type="PANTHER" id="PTHR47331:SF5">
    <property type="entry name" value="RIBONUCLEASE H"/>
    <property type="match status" value="1"/>
</dbReference>